<proteinExistence type="predicted"/>
<evidence type="ECO:0000313" key="3">
    <source>
        <dbReference type="Proteomes" id="UP001054252"/>
    </source>
</evidence>
<keyword evidence="3" id="KW-1185">Reference proteome</keyword>
<feature type="region of interest" description="Disordered" evidence="1">
    <location>
        <begin position="1"/>
        <end position="27"/>
    </location>
</feature>
<sequence>MTWRPGPVARRIPMPRTMGGHRVRSASPGLRMLPLNASAAGE</sequence>
<gene>
    <name evidence="2" type="ORF">SLEP1_g30533</name>
</gene>
<evidence type="ECO:0000313" key="2">
    <source>
        <dbReference type="EMBL" id="GKV20400.1"/>
    </source>
</evidence>
<comment type="caution">
    <text evidence="2">The sequence shown here is derived from an EMBL/GenBank/DDBJ whole genome shotgun (WGS) entry which is preliminary data.</text>
</comment>
<name>A0AAV5KA02_9ROSI</name>
<dbReference type="EMBL" id="BPVZ01000055">
    <property type="protein sequence ID" value="GKV20400.1"/>
    <property type="molecule type" value="Genomic_DNA"/>
</dbReference>
<reference evidence="2 3" key="1">
    <citation type="journal article" date="2021" name="Commun. Biol.">
        <title>The genome of Shorea leprosula (Dipterocarpaceae) highlights the ecological relevance of drought in aseasonal tropical rainforests.</title>
        <authorList>
            <person name="Ng K.K.S."/>
            <person name="Kobayashi M.J."/>
            <person name="Fawcett J.A."/>
            <person name="Hatakeyama M."/>
            <person name="Paape T."/>
            <person name="Ng C.H."/>
            <person name="Ang C.C."/>
            <person name="Tnah L.H."/>
            <person name="Lee C.T."/>
            <person name="Nishiyama T."/>
            <person name="Sese J."/>
            <person name="O'Brien M.J."/>
            <person name="Copetti D."/>
            <person name="Mohd Noor M.I."/>
            <person name="Ong R.C."/>
            <person name="Putra M."/>
            <person name="Sireger I.Z."/>
            <person name="Indrioko S."/>
            <person name="Kosugi Y."/>
            <person name="Izuno A."/>
            <person name="Isagi Y."/>
            <person name="Lee S.L."/>
            <person name="Shimizu K.K."/>
        </authorList>
    </citation>
    <scope>NUCLEOTIDE SEQUENCE [LARGE SCALE GENOMIC DNA]</scope>
    <source>
        <strain evidence="2">214</strain>
    </source>
</reference>
<accession>A0AAV5KA02</accession>
<organism evidence="2 3">
    <name type="scientific">Rubroshorea leprosula</name>
    <dbReference type="NCBI Taxonomy" id="152421"/>
    <lineage>
        <taxon>Eukaryota</taxon>
        <taxon>Viridiplantae</taxon>
        <taxon>Streptophyta</taxon>
        <taxon>Embryophyta</taxon>
        <taxon>Tracheophyta</taxon>
        <taxon>Spermatophyta</taxon>
        <taxon>Magnoliopsida</taxon>
        <taxon>eudicotyledons</taxon>
        <taxon>Gunneridae</taxon>
        <taxon>Pentapetalae</taxon>
        <taxon>rosids</taxon>
        <taxon>malvids</taxon>
        <taxon>Malvales</taxon>
        <taxon>Dipterocarpaceae</taxon>
        <taxon>Rubroshorea</taxon>
    </lineage>
</organism>
<evidence type="ECO:0000256" key="1">
    <source>
        <dbReference type="SAM" id="MobiDB-lite"/>
    </source>
</evidence>
<dbReference type="Proteomes" id="UP001054252">
    <property type="component" value="Unassembled WGS sequence"/>
</dbReference>
<dbReference type="AlphaFoldDB" id="A0AAV5KA02"/>
<protein>
    <submittedName>
        <fullName evidence="2">Uncharacterized protein</fullName>
    </submittedName>
</protein>